<feature type="transmembrane region" description="Helical" evidence="8">
    <location>
        <begin position="100"/>
        <end position="118"/>
    </location>
</feature>
<keyword evidence="2" id="KW-1003">Cell membrane</keyword>
<feature type="transmembrane region" description="Helical" evidence="8">
    <location>
        <begin position="356"/>
        <end position="377"/>
    </location>
</feature>
<comment type="subcellular location">
    <subcellularLocation>
        <location evidence="1">Cell membrane</location>
        <topology evidence="1">Multi-pass membrane protein</topology>
    </subcellularLocation>
</comment>
<evidence type="ECO:0000313" key="9">
    <source>
        <dbReference type="EMBL" id="HIW90493.1"/>
    </source>
</evidence>
<gene>
    <name evidence="9" type="ORF">H9870_02365</name>
</gene>
<evidence type="ECO:0000256" key="4">
    <source>
        <dbReference type="ARBA" id="ARBA00022692"/>
    </source>
</evidence>
<keyword evidence="6 8" id="KW-0472">Membrane</keyword>
<evidence type="ECO:0000256" key="7">
    <source>
        <dbReference type="ARBA" id="ARBA00024033"/>
    </source>
</evidence>
<feature type="transmembrane region" description="Helical" evidence="8">
    <location>
        <begin position="173"/>
        <end position="197"/>
    </location>
</feature>
<proteinExistence type="inferred from homology"/>
<keyword evidence="4 8" id="KW-0812">Transmembrane</keyword>
<feature type="transmembrane region" description="Helical" evidence="8">
    <location>
        <begin position="261"/>
        <end position="281"/>
    </location>
</feature>
<evidence type="ECO:0000256" key="1">
    <source>
        <dbReference type="ARBA" id="ARBA00004651"/>
    </source>
</evidence>
<protein>
    <submittedName>
        <fullName evidence="9">DUF2029 domain-containing protein</fullName>
    </submittedName>
</protein>
<keyword evidence="5 8" id="KW-1133">Transmembrane helix</keyword>
<feature type="transmembrane region" description="Helical" evidence="8">
    <location>
        <begin position="397"/>
        <end position="417"/>
    </location>
</feature>
<evidence type="ECO:0000256" key="8">
    <source>
        <dbReference type="SAM" id="Phobius"/>
    </source>
</evidence>
<evidence type="ECO:0000256" key="5">
    <source>
        <dbReference type="ARBA" id="ARBA00022989"/>
    </source>
</evidence>
<feature type="transmembrane region" description="Helical" evidence="8">
    <location>
        <begin position="124"/>
        <end position="142"/>
    </location>
</feature>
<feature type="transmembrane region" description="Helical" evidence="8">
    <location>
        <begin position="12"/>
        <end position="28"/>
    </location>
</feature>
<dbReference type="GO" id="GO:0016758">
    <property type="term" value="F:hexosyltransferase activity"/>
    <property type="evidence" value="ECO:0007669"/>
    <property type="project" value="InterPro"/>
</dbReference>
<comment type="similarity">
    <text evidence="7">Belongs to the glycosyltransferase 87 family.</text>
</comment>
<organism evidence="9 10">
    <name type="scientific">Candidatus Corynebacterium avicola</name>
    <dbReference type="NCBI Taxonomy" id="2838527"/>
    <lineage>
        <taxon>Bacteria</taxon>
        <taxon>Bacillati</taxon>
        <taxon>Actinomycetota</taxon>
        <taxon>Actinomycetes</taxon>
        <taxon>Mycobacteriales</taxon>
        <taxon>Corynebacteriaceae</taxon>
        <taxon>Corynebacterium</taxon>
    </lineage>
</organism>
<evidence type="ECO:0000256" key="2">
    <source>
        <dbReference type="ARBA" id="ARBA00022475"/>
    </source>
</evidence>
<dbReference type="Pfam" id="PF09594">
    <property type="entry name" value="GT87"/>
    <property type="match status" value="1"/>
</dbReference>
<reference evidence="9" key="1">
    <citation type="journal article" date="2021" name="PeerJ">
        <title>Extensive microbial diversity within the chicken gut microbiome revealed by metagenomics and culture.</title>
        <authorList>
            <person name="Gilroy R."/>
            <person name="Ravi A."/>
            <person name="Getino M."/>
            <person name="Pursley I."/>
            <person name="Horton D.L."/>
            <person name="Alikhan N.F."/>
            <person name="Baker D."/>
            <person name="Gharbi K."/>
            <person name="Hall N."/>
            <person name="Watson M."/>
            <person name="Adriaenssens E.M."/>
            <person name="Foster-Nyarko E."/>
            <person name="Jarju S."/>
            <person name="Secka A."/>
            <person name="Antonio M."/>
            <person name="Oren A."/>
            <person name="Chaudhuri R.R."/>
            <person name="La Ragione R."/>
            <person name="Hildebrand F."/>
            <person name="Pallen M.J."/>
        </authorList>
    </citation>
    <scope>NUCLEOTIDE SEQUENCE</scope>
    <source>
        <strain evidence="9">CHK32-1732</strain>
    </source>
</reference>
<feature type="transmembrane region" description="Helical" evidence="8">
    <location>
        <begin position="209"/>
        <end position="229"/>
    </location>
</feature>
<dbReference type="InterPro" id="IPR018584">
    <property type="entry name" value="GT87"/>
</dbReference>
<dbReference type="Proteomes" id="UP000824190">
    <property type="component" value="Unassembled WGS sequence"/>
</dbReference>
<keyword evidence="3" id="KW-0808">Transferase</keyword>
<accession>A0A9D1UK93</accession>
<dbReference type="AlphaFoldDB" id="A0A9D1UK93"/>
<evidence type="ECO:0000256" key="3">
    <source>
        <dbReference type="ARBA" id="ARBA00022679"/>
    </source>
</evidence>
<dbReference type="EMBL" id="DXGC01000020">
    <property type="protein sequence ID" value="HIW90493.1"/>
    <property type="molecule type" value="Genomic_DNA"/>
</dbReference>
<sequence length="437" mass="47744">MEPNTTHRLRGTLTLVVALVATLTVVAYKETRPWVFGRMLDLYKVPTDFMVYYRAGESLAHGEGLYDGALYGPLPFTYPPFSGTLFRGLAAAPPEMAASFWQLACIGGLVSVILGVLVQRGYRLNTGTIMLGVVATVATLALSPVRDSFFYGQINILLMLLVALDFLRTRDRFTGIGVGLAAGMKLTPAFFIIVFLMQRRWRDAATATGTFIVTVVVGLATVPDAWTFWSSAMFDSSRVGSDTISASQSIKGTAERLFGEGAAGLVFWAVLVCVVLALLYAAVRWATARDNQALVMSLGGVAACLVSPFSWHHHWVWLVPLAVCIVDLGQQAARARRTRHRGADSPVTGWLRDQAVMLATVVAIFVVMIPYCSHQISYRFSFIGQPRLLPPPLNHMWVLWGVLILFAAAMPAIIVHLRRVASHGNRETSETQTTPGP</sequence>
<comment type="caution">
    <text evidence="9">The sequence shown here is derived from an EMBL/GenBank/DDBJ whole genome shotgun (WGS) entry which is preliminary data.</text>
</comment>
<name>A0A9D1UK93_9CORY</name>
<evidence type="ECO:0000313" key="10">
    <source>
        <dbReference type="Proteomes" id="UP000824190"/>
    </source>
</evidence>
<evidence type="ECO:0000256" key="6">
    <source>
        <dbReference type="ARBA" id="ARBA00023136"/>
    </source>
</evidence>
<reference evidence="9" key="2">
    <citation type="submission" date="2021-04" db="EMBL/GenBank/DDBJ databases">
        <authorList>
            <person name="Gilroy R."/>
        </authorList>
    </citation>
    <scope>NUCLEOTIDE SEQUENCE</scope>
    <source>
        <strain evidence="9">CHK32-1732</strain>
    </source>
</reference>
<dbReference type="GO" id="GO:0005886">
    <property type="term" value="C:plasma membrane"/>
    <property type="evidence" value="ECO:0007669"/>
    <property type="project" value="UniProtKB-SubCell"/>
</dbReference>